<dbReference type="InterPro" id="IPR012727">
    <property type="entry name" value="Gly_oxidase_ThiO"/>
</dbReference>
<dbReference type="RefSeq" id="WP_060717154.1">
    <property type="nucleotide sequence ID" value="NZ_CP055266.1"/>
</dbReference>
<evidence type="ECO:0000313" key="6">
    <source>
        <dbReference type="Proteomes" id="UP000436911"/>
    </source>
</evidence>
<dbReference type="NCBIfam" id="TIGR02352">
    <property type="entry name" value="thiamin_ThiO"/>
    <property type="match status" value="1"/>
</dbReference>
<dbReference type="InterPro" id="IPR036188">
    <property type="entry name" value="FAD/NAD-bd_sf"/>
</dbReference>
<evidence type="ECO:0000313" key="5">
    <source>
        <dbReference type="EMBL" id="KAA3530369.1"/>
    </source>
</evidence>
<protein>
    <submittedName>
        <fullName evidence="5">Glycine oxidase ThiO</fullName>
        <ecNumber evidence="5">1.4.3.19</ecNumber>
    </submittedName>
</protein>
<keyword evidence="3 5" id="KW-0560">Oxidoreductase</keyword>
<dbReference type="Gene3D" id="3.50.50.60">
    <property type="entry name" value="FAD/NAD(P)-binding domain"/>
    <property type="match status" value="1"/>
</dbReference>
<name>A0A368P071_AGRVI</name>
<dbReference type="GO" id="GO:0009228">
    <property type="term" value="P:thiamine biosynthetic process"/>
    <property type="evidence" value="ECO:0007669"/>
    <property type="project" value="UniProtKB-KW"/>
</dbReference>
<dbReference type="AlphaFoldDB" id="A0A368P071"/>
<keyword evidence="2" id="KW-0784">Thiamine biosynthesis</keyword>
<comment type="caution">
    <text evidence="5">The sequence shown here is derived from an EMBL/GenBank/DDBJ whole genome shotgun (WGS) entry which is preliminary data.</text>
</comment>
<dbReference type="SUPFAM" id="SSF54373">
    <property type="entry name" value="FAD-linked reductases, C-terminal domain"/>
    <property type="match status" value="1"/>
</dbReference>
<feature type="domain" description="FAD dependent oxidoreductase" evidence="4">
    <location>
        <begin position="3"/>
        <end position="315"/>
    </location>
</feature>
<dbReference type="GO" id="GO:0005737">
    <property type="term" value="C:cytoplasm"/>
    <property type="evidence" value="ECO:0007669"/>
    <property type="project" value="TreeGrafter"/>
</dbReference>
<organism evidence="5 6">
    <name type="scientific">Agrobacterium vitis</name>
    <name type="common">Rhizobium vitis</name>
    <dbReference type="NCBI Taxonomy" id="373"/>
    <lineage>
        <taxon>Bacteria</taxon>
        <taxon>Pseudomonadati</taxon>
        <taxon>Pseudomonadota</taxon>
        <taxon>Alphaproteobacteria</taxon>
        <taxon>Hyphomicrobiales</taxon>
        <taxon>Rhizobiaceae</taxon>
        <taxon>Rhizobium/Agrobacterium group</taxon>
        <taxon>Agrobacterium</taxon>
    </lineage>
</organism>
<comment type="pathway">
    <text evidence="1">Cofactor biosynthesis; thiamine diphosphate biosynthesis.</text>
</comment>
<reference evidence="5 6" key="1">
    <citation type="submission" date="2018-08" db="EMBL/GenBank/DDBJ databases">
        <title>Genome sequencing of Agrobacterium vitis strain ICMP 10754.</title>
        <authorList>
            <person name="Visnovsky S.B."/>
            <person name="Pitman A.R."/>
        </authorList>
    </citation>
    <scope>NUCLEOTIDE SEQUENCE [LARGE SCALE GENOMIC DNA]</scope>
    <source>
        <strain evidence="5 6">ICMP 10754</strain>
    </source>
</reference>
<dbReference type="PANTHER" id="PTHR13847">
    <property type="entry name" value="SARCOSINE DEHYDROGENASE-RELATED"/>
    <property type="match status" value="1"/>
</dbReference>
<evidence type="ECO:0000256" key="2">
    <source>
        <dbReference type="ARBA" id="ARBA00022977"/>
    </source>
</evidence>
<dbReference type="GO" id="GO:0009229">
    <property type="term" value="P:thiamine diphosphate biosynthetic process"/>
    <property type="evidence" value="ECO:0007669"/>
    <property type="project" value="UniProtKB-UniPathway"/>
</dbReference>
<sequence length="330" mass="35910">MSILIKGAGVAGLTLAFELVHRGINVAVCDIKTSVGQGASHYAGGMLAPYCEREAAEKQVLTLGLASADWWEKALPGSVTRKGTLVLTPNRDIQDLNRFASRTRGYQWLDADGIAALEPDLAGRFRKGLFFADEAHLDPRKALDGLYQVLVQQGVSFFLGPDFEPDTNGFDSIVDCTGAAAIDTIEDLRGVRGEMIYLQTPDISLSRPIRLLHPRHPIYIVPRDNNCFMVGATMIEARDDGPISARSLMEFLNAAYTLNPAFGEARLIEAGVGIRPAFADNLPRIVETPDGLAIAGMHRHGFLLSPAMARQAADRIEHATSNQTTRRATR</sequence>
<dbReference type="GO" id="GO:0050660">
    <property type="term" value="F:flavin adenine dinucleotide binding"/>
    <property type="evidence" value="ECO:0007669"/>
    <property type="project" value="InterPro"/>
</dbReference>
<dbReference type="GeneID" id="60681001"/>
<accession>A0A368P071</accession>
<dbReference type="PANTHER" id="PTHR13847:SF289">
    <property type="entry name" value="GLYCINE OXIDASE"/>
    <property type="match status" value="1"/>
</dbReference>
<dbReference type="EC" id="1.4.3.19" evidence="5"/>
<proteinExistence type="predicted"/>
<dbReference type="Proteomes" id="UP000436911">
    <property type="component" value="Unassembled WGS sequence"/>
</dbReference>
<evidence type="ECO:0000259" key="4">
    <source>
        <dbReference type="Pfam" id="PF01266"/>
    </source>
</evidence>
<dbReference type="Pfam" id="PF01266">
    <property type="entry name" value="DAO"/>
    <property type="match status" value="1"/>
</dbReference>
<dbReference type="OrthoDB" id="9790035at2"/>
<gene>
    <name evidence="5" type="primary">thiO</name>
    <name evidence="5" type="ORF">DXT89_06555</name>
</gene>
<dbReference type="UniPathway" id="UPA00060"/>
<evidence type="ECO:0000256" key="1">
    <source>
        <dbReference type="ARBA" id="ARBA00004948"/>
    </source>
</evidence>
<evidence type="ECO:0000256" key="3">
    <source>
        <dbReference type="ARBA" id="ARBA00023002"/>
    </source>
</evidence>
<dbReference type="GO" id="GO:0043799">
    <property type="term" value="F:glycine oxidase activity"/>
    <property type="evidence" value="ECO:0007669"/>
    <property type="project" value="UniProtKB-EC"/>
</dbReference>
<dbReference type="EMBL" id="QUSG01000002">
    <property type="protein sequence ID" value="KAA3530369.1"/>
    <property type="molecule type" value="Genomic_DNA"/>
</dbReference>
<dbReference type="InterPro" id="IPR006076">
    <property type="entry name" value="FAD-dep_OxRdtase"/>
</dbReference>
<dbReference type="SUPFAM" id="SSF51971">
    <property type="entry name" value="Nucleotide-binding domain"/>
    <property type="match status" value="1"/>
</dbReference>
<dbReference type="Gene3D" id="3.30.9.10">
    <property type="entry name" value="D-Amino Acid Oxidase, subunit A, domain 2"/>
    <property type="match status" value="1"/>
</dbReference>